<dbReference type="PANTHER" id="PTHR43349:SF30">
    <property type="entry name" value="NMRA-LIKE DOMAIN-CONTAINING PROTEIN"/>
    <property type="match status" value="1"/>
</dbReference>
<dbReference type="SUPFAM" id="SSF51735">
    <property type="entry name" value="NAD(P)-binding Rossmann-fold domains"/>
    <property type="match status" value="1"/>
</dbReference>
<proteinExistence type="predicted"/>
<dbReference type="Gene3D" id="3.40.50.720">
    <property type="entry name" value="NAD(P)-binding Rossmann-like Domain"/>
    <property type="match status" value="1"/>
</dbReference>
<protein>
    <recommendedName>
        <fullName evidence="2">NmrA-like domain-containing protein</fullName>
    </recommendedName>
</protein>
<feature type="region of interest" description="Disordered" evidence="1">
    <location>
        <begin position="62"/>
        <end position="97"/>
    </location>
</feature>
<evidence type="ECO:0000313" key="4">
    <source>
        <dbReference type="Proteomes" id="UP000636709"/>
    </source>
</evidence>
<dbReference type="OrthoDB" id="419598at2759"/>
<feature type="compositionally biased region" description="Basic and acidic residues" evidence="1">
    <location>
        <begin position="78"/>
        <end position="87"/>
    </location>
</feature>
<dbReference type="AlphaFoldDB" id="A0A835A4J6"/>
<keyword evidence="4" id="KW-1185">Reference proteome</keyword>
<dbReference type="InterPro" id="IPR036291">
    <property type="entry name" value="NAD(P)-bd_dom_sf"/>
</dbReference>
<sequence length="158" mass="17008">MSSRILVIGGTGIMGQHLAKASLAAGHPTALLVRPANAADPSKLKLLEALKRKTSSLLHDMNRESNSGEESDFSHCVGGHERPRELSGGHQTGGRGDLRRRTLGHHGPEELYQGQLNIVAAINQAGNVKLFGSPQLQVLEFICSGLCHRSTEWTWSKG</sequence>
<reference evidence="3" key="1">
    <citation type="submission" date="2020-07" db="EMBL/GenBank/DDBJ databases">
        <title>Genome sequence and genetic diversity analysis of an under-domesticated orphan crop, white fonio (Digitaria exilis).</title>
        <authorList>
            <person name="Bennetzen J.L."/>
            <person name="Chen S."/>
            <person name="Ma X."/>
            <person name="Wang X."/>
            <person name="Yssel A.E.J."/>
            <person name="Chaluvadi S.R."/>
            <person name="Johnson M."/>
            <person name="Gangashetty P."/>
            <person name="Hamidou F."/>
            <person name="Sanogo M.D."/>
            <person name="Zwaenepoel A."/>
            <person name="Wallace J."/>
            <person name="Van De Peer Y."/>
            <person name="Van Deynze A."/>
        </authorList>
    </citation>
    <scope>NUCLEOTIDE SEQUENCE</scope>
    <source>
        <tissue evidence="3">Leaves</tissue>
    </source>
</reference>
<dbReference type="EMBL" id="JACEFO010002757">
    <property type="protein sequence ID" value="KAF8649532.1"/>
    <property type="molecule type" value="Genomic_DNA"/>
</dbReference>
<name>A0A835A4J6_9POAL</name>
<dbReference type="Proteomes" id="UP000636709">
    <property type="component" value="Unassembled WGS sequence"/>
</dbReference>
<evidence type="ECO:0000256" key="1">
    <source>
        <dbReference type="SAM" id="MobiDB-lite"/>
    </source>
</evidence>
<accession>A0A835A4J6</accession>
<dbReference type="InterPro" id="IPR008030">
    <property type="entry name" value="NmrA-like"/>
</dbReference>
<gene>
    <name evidence="3" type="ORF">HU200_064288</name>
</gene>
<organism evidence="3 4">
    <name type="scientific">Digitaria exilis</name>
    <dbReference type="NCBI Taxonomy" id="1010633"/>
    <lineage>
        <taxon>Eukaryota</taxon>
        <taxon>Viridiplantae</taxon>
        <taxon>Streptophyta</taxon>
        <taxon>Embryophyta</taxon>
        <taxon>Tracheophyta</taxon>
        <taxon>Spermatophyta</taxon>
        <taxon>Magnoliopsida</taxon>
        <taxon>Liliopsida</taxon>
        <taxon>Poales</taxon>
        <taxon>Poaceae</taxon>
        <taxon>PACMAD clade</taxon>
        <taxon>Panicoideae</taxon>
        <taxon>Panicodae</taxon>
        <taxon>Paniceae</taxon>
        <taxon>Anthephorinae</taxon>
        <taxon>Digitaria</taxon>
    </lineage>
</organism>
<dbReference type="PANTHER" id="PTHR43349">
    <property type="entry name" value="PINORESINOL REDUCTASE-RELATED"/>
    <property type="match status" value="1"/>
</dbReference>
<feature type="domain" description="NmrA-like" evidence="2">
    <location>
        <begin position="1"/>
        <end position="54"/>
    </location>
</feature>
<dbReference type="InterPro" id="IPR050608">
    <property type="entry name" value="NmrA-type/Isoflavone_red_sf"/>
</dbReference>
<evidence type="ECO:0000313" key="3">
    <source>
        <dbReference type="EMBL" id="KAF8649532.1"/>
    </source>
</evidence>
<dbReference type="Pfam" id="PF05368">
    <property type="entry name" value="NmrA"/>
    <property type="match status" value="1"/>
</dbReference>
<evidence type="ECO:0000259" key="2">
    <source>
        <dbReference type="Pfam" id="PF05368"/>
    </source>
</evidence>
<comment type="caution">
    <text evidence="3">The sequence shown here is derived from an EMBL/GenBank/DDBJ whole genome shotgun (WGS) entry which is preliminary data.</text>
</comment>